<evidence type="ECO:0000256" key="2">
    <source>
        <dbReference type="SAM" id="SignalP"/>
    </source>
</evidence>
<accession>A0A6A7A142</accession>
<reference evidence="3" key="1">
    <citation type="journal article" date="2020" name="Stud. Mycol.">
        <title>101 Dothideomycetes genomes: a test case for predicting lifestyles and emergence of pathogens.</title>
        <authorList>
            <person name="Haridas S."/>
            <person name="Albert R."/>
            <person name="Binder M."/>
            <person name="Bloem J."/>
            <person name="Labutti K."/>
            <person name="Salamov A."/>
            <person name="Andreopoulos B."/>
            <person name="Baker S."/>
            <person name="Barry K."/>
            <person name="Bills G."/>
            <person name="Bluhm B."/>
            <person name="Cannon C."/>
            <person name="Castanera R."/>
            <person name="Culley D."/>
            <person name="Daum C."/>
            <person name="Ezra D."/>
            <person name="Gonzalez J."/>
            <person name="Henrissat B."/>
            <person name="Kuo A."/>
            <person name="Liang C."/>
            <person name="Lipzen A."/>
            <person name="Lutzoni F."/>
            <person name="Magnuson J."/>
            <person name="Mondo S."/>
            <person name="Nolan M."/>
            <person name="Ohm R."/>
            <person name="Pangilinan J."/>
            <person name="Park H.-J."/>
            <person name="Ramirez L."/>
            <person name="Alfaro M."/>
            <person name="Sun H."/>
            <person name="Tritt A."/>
            <person name="Yoshinaga Y."/>
            <person name="Zwiers L.-H."/>
            <person name="Turgeon B."/>
            <person name="Goodwin S."/>
            <person name="Spatafora J."/>
            <person name="Crous P."/>
            <person name="Grigoriev I."/>
        </authorList>
    </citation>
    <scope>NUCLEOTIDE SEQUENCE</scope>
    <source>
        <strain evidence="3">CBS 113818</strain>
    </source>
</reference>
<evidence type="ECO:0000313" key="3">
    <source>
        <dbReference type="EMBL" id="KAF2826479.1"/>
    </source>
</evidence>
<dbReference type="EMBL" id="MU006226">
    <property type="protein sequence ID" value="KAF2826479.1"/>
    <property type="molecule type" value="Genomic_DNA"/>
</dbReference>
<feature type="region of interest" description="Disordered" evidence="1">
    <location>
        <begin position="62"/>
        <end position="129"/>
    </location>
</feature>
<sequence>MRTTLVLFAAVAAVVAQDTVSATRSGVCEPHDDHWHCPSGVAQPTTPPPAVAVTLAPSSSIPAAASASASHHDDDEHDHSHAASATTCEPHGDHWHCPSGVAKPTTKPAASATTSRAPNGTVPAPSASASTFPGAAGKFGSGAALAVLGAVGAYFL</sequence>
<evidence type="ECO:0000256" key="1">
    <source>
        <dbReference type="SAM" id="MobiDB-lite"/>
    </source>
</evidence>
<gene>
    <name evidence="3" type="ORF">CC86DRAFT_406743</name>
</gene>
<keyword evidence="4" id="KW-1185">Reference proteome</keyword>
<protein>
    <submittedName>
        <fullName evidence="3">Uncharacterized protein</fullName>
    </submittedName>
</protein>
<dbReference type="AlphaFoldDB" id="A0A6A7A142"/>
<feature type="compositionally biased region" description="Low complexity" evidence="1">
    <location>
        <begin position="102"/>
        <end position="115"/>
    </location>
</feature>
<keyword evidence="2" id="KW-0732">Signal</keyword>
<evidence type="ECO:0000313" key="4">
    <source>
        <dbReference type="Proteomes" id="UP000799424"/>
    </source>
</evidence>
<feature type="signal peptide" evidence="2">
    <location>
        <begin position="1"/>
        <end position="16"/>
    </location>
</feature>
<feature type="chain" id="PRO_5025536445" evidence="2">
    <location>
        <begin position="17"/>
        <end position="156"/>
    </location>
</feature>
<feature type="compositionally biased region" description="Basic and acidic residues" evidence="1">
    <location>
        <begin position="70"/>
        <end position="81"/>
    </location>
</feature>
<name>A0A6A7A142_9PLEO</name>
<dbReference type="Proteomes" id="UP000799424">
    <property type="component" value="Unassembled WGS sequence"/>
</dbReference>
<organism evidence="3 4">
    <name type="scientific">Ophiobolus disseminans</name>
    <dbReference type="NCBI Taxonomy" id="1469910"/>
    <lineage>
        <taxon>Eukaryota</taxon>
        <taxon>Fungi</taxon>
        <taxon>Dikarya</taxon>
        <taxon>Ascomycota</taxon>
        <taxon>Pezizomycotina</taxon>
        <taxon>Dothideomycetes</taxon>
        <taxon>Pleosporomycetidae</taxon>
        <taxon>Pleosporales</taxon>
        <taxon>Pleosporineae</taxon>
        <taxon>Phaeosphaeriaceae</taxon>
        <taxon>Ophiobolus</taxon>
    </lineage>
</organism>
<proteinExistence type="predicted"/>